<dbReference type="RefSeq" id="WP_015780766.1">
    <property type="nucleotide sequence ID" value="NC_013166.1"/>
</dbReference>
<dbReference type="Proteomes" id="UP000001231">
    <property type="component" value="Chromosome"/>
</dbReference>
<dbReference type="EMBL" id="CP001707">
    <property type="protein sequence ID" value="ACV27160.1"/>
    <property type="molecule type" value="Genomic_DNA"/>
</dbReference>
<gene>
    <name evidence="1" type="ordered locus">Kkor_1748</name>
</gene>
<evidence type="ECO:0000313" key="1">
    <source>
        <dbReference type="EMBL" id="ACV27160.1"/>
    </source>
</evidence>
<reference evidence="1 2" key="1">
    <citation type="journal article" date="2009" name="Stand. Genomic Sci.">
        <title>Complete genome sequence of Kangiella koreensis type strain (SW-125).</title>
        <authorList>
            <person name="Han C."/>
            <person name="Sikorski J."/>
            <person name="Lapidus A."/>
            <person name="Nolan M."/>
            <person name="Glavina Del Rio T."/>
            <person name="Tice H."/>
            <person name="Cheng J.F."/>
            <person name="Lucas S."/>
            <person name="Chen F."/>
            <person name="Copeland A."/>
            <person name="Ivanova N."/>
            <person name="Mavromatis K."/>
            <person name="Ovchinnikova G."/>
            <person name="Pati A."/>
            <person name="Bruce D."/>
            <person name="Goodwin L."/>
            <person name="Pitluck S."/>
            <person name="Chen A."/>
            <person name="Palaniappan K."/>
            <person name="Land M."/>
            <person name="Hauser L."/>
            <person name="Chang Y.J."/>
            <person name="Jeffries C.D."/>
            <person name="Chain P."/>
            <person name="Saunders E."/>
            <person name="Brettin T."/>
            <person name="Goker M."/>
            <person name="Tindall B.J."/>
            <person name="Bristow J."/>
            <person name="Eisen J.A."/>
            <person name="Markowitz V."/>
            <person name="Hugenholtz P."/>
            <person name="Kyrpides N.C."/>
            <person name="Klenk H.P."/>
            <person name="Detter J.C."/>
        </authorList>
    </citation>
    <scope>NUCLEOTIDE SEQUENCE [LARGE SCALE GENOMIC DNA]</scope>
    <source>
        <strain evidence="2">DSM 16069 / KCTC 12182 / SW-125</strain>
    </source>
</reference>
<dbReference type="KEGG" id="kko:Kkor_1748"/>
<keyword evidence="2" id="KW-1185">Reference proteome</keyword>
<dbReference type="HOGENOM" id="CLU_2154964_0_0_6"/>
<dbReference type="Gene3D" id="2.20.28.160">
    <property type="match status" value="1"/>
</dbReference>
<accession>C7RD18</accession>
<dbReference type="AlphaFoldDB" id="C7RD18"/>
<name>C7RD18_KANKD</name>
<organism evidence="1 2">
    <name type="scientific">Kangiella koreensis (strain DSM 16069 / JCM 12317 / KCTC 12182 / SW-125)</name>
    <dbReference type="NCBI Taxonomy" id="523791"/>
    <lineage>
        <taxon>Bacteria</taxon>
        <taxon>Pseudomonadati</taxon>
        <taxon>Pseudomonadota</taxon>
        <taxon>Gammaproteobacteria</taxon>
        <taxon>Kangiellales</taxon>
        <taxon>Kangiellaceae</taxon>
        <taxon>Kangiella</taxon>
    </lineage>
</organism>
<protein>
    <submittedName>
        <fullName evidence="1">Uncharacterized protein</fullName>
    </submittedName>
</protein>
<dbReference type="OrthoDB" id="9813321at2"/>
<evidence type="ECO:0000313" key="2">
    <source>
        <dbReference type="Proteomes" id="UP000001231"/>
    </source>
</evidence>
<sequence length="111" mass="12572">MGKLYHYQCNSCKNQFEFTKGPMMAGHVVHCQDCGKEQVLAPDDLPIELWGYHSFDFEWEPELSDNEGKLITAKIRPCTCGGCFSLKASPRCLECHSLDITKDDSLEILID</sequence>
<proteinExistence type="predicted"/>
<dbReference type="InParanoid" id="C7RD18"/>